<dbReference type="EMBL" id="UGPZ01000002">
    <property type="protein sequence ID" value="STY90181.1"/>
    <property type="molecule type" value="Genomic_DNA"/>
</dbReference>
<organism evidence="1 2">
    <name type="scientific">Moraxella bovis</name>
    <dbReference type="NCBI Taxonomy" id="476"/>
    <lineage>
        <taxon>Bacteria</taxon>
        <taxon>Pseudomonadati</taxon>
        <taxon>Pseudomonadota</taxon>
        <taxon>Gammaproteobacteria</taxon>
        <taxon>Moraxellales</taxon>
        <taxon>Moraxellaceae</taxon>
        <taxon>Moraxella</taxon>
    </lineage>
</organism>
<evidence type="ECO:0000313" key="1">
    <source>
        <dbReference type="EMBL" id="STY90181.1"/>
    </source>
</evidence>
<dbReference type="AlphaFoldDB" id="A0A1T0A238"/>
<name>A0A1T0A238_MORBO</name>
<protein>
    <submittedName>
        <fullName evidence="1">Uncharacterized protein conserved in bacteria, prophage-related</fullName>
    </submittedName>
</protein>
<dbReference type="GO" id="GO:0003677">
    <property type="term" value="F:DNA binding"/>
    <property type="evidence" value="ECO:0007669"/>
    <property type="project" value="InterPro"/>
</dbReference>
<accession>A0A1T0A238</accession>
<dbReference type="Gene3D" id="1.10.260.40">
    <property type="entry name" value="lambda repressor-like DNA-binding domains"/>
    <property type="match status" value="1"/>
</dbReference>
<reference evidence="1 2" key="1">
    <citation type="submission" date="2018-06" db="EMBL/GenBank/DDBJ databases">
        <authorList>
            <consortium name="Pathogen Informatics"/>
            <person name="Doyle S."/>
        </authorList>
    </citation>
    <scope>NUCLEOTIDE SEQUENCE [LARGE SCALE GENOMIC DNA]</scope>
    <source>
        <strain evidence="1 2">NCTC9426</strain>
    </source>
</reference>
<sequence length="69" mass="7606">MTTPLEALQKAVKIAGGRKQLAELIGCKHYTHIGIMLTRDKRASASYVLKISKATGVPPNELRPDLYEL</sequence>
<dbReference type="RefSeq" id="WP_078274138.1">
    <property type="nucleotide sequence ID" value="NZ_MUXV01000025.1"/>
</dbReference>
<dbReference type="Proteomes" id="UP000254133">
    <property type="component" value="Unassembled WGS sequence"/>
</dbReference>
<dbReference type="Pfam" id="PF15943">
    <property type="entry name" value="YdaS_toxin"/>
    <property type="match status" value="1"/>
</dbReference>
<gene>
    <name evidence="1" type="ORF">NCTC9426_00187</name>
</gene>
<proteinExistence type="predicted"/>
<dbReference type="InterPro" id="IPR010982">
    <property type="entry name" value="Lambda_DNA-bd_dom_sf"/>
</dbReference>
<dbReference type="InterPro" id="IPR031856">
    <property type="entry name" value="YdaS_toxin-like"/>
</dbReference>
<evidence type="ECO:0000313" key="2">
    <source>
        <dbReference type="Proteomes" id="UP000254133"/>
    </source>
</evidence>